<dbReference type="AlphaFoldDB" id="A0A7X6MY36"/>
<feature type="domain" description="Treble clef zinc finger" evidence="1">
    <location>
        <begin position="1"/>
        <end position="62"/>
    </location>
</feature>
<evidence type="ECO:0000259" key="1">
    <source>
        <dbReference type="Pfam" id="PF14311"/>
    </source>
</evidence>
<protein>
    <submittedName>
        <fullName evidence="2">Zinc-ribbon domain-containing protein</fullName>
    </submittedName>
</protein>
<dbReference type="Pfam" id="PF14311">
    <property type="entry name" value="DUF4379"/>
    <property type="match status" value="1"/>
</dbReference>
<accession>A0A7X6MY36</accession>
<reference evidence="2 3" key="1">
    <citation type="submission" date="2020-04" db="EMBL/GenBank/DDBJ databases">
        <title>MicrobeNet Type strains.</title>
        <authorList>
            <person name="Nicholson A.C."/>
        </authorList>
    </citation>
    <scope>NUCLEOTIDE SEQUENCE [LARGE SCALE GENOMIC DNA]</scope>
    <source>
        <strain evidence="2 3">CCUG 69612</strain>
    </source>
</reference>
<sequence>MKEWDYLNNVLLLNPSEISESNTKSVWWICQNDSNHHYKMSIYKRIQCEKRSKEPCSICKGRRRKREHFLPFK</sequence>
<gene>
    <name evidence="2" type="ORF">HF992_06710</name>
</gene>
<keyword evidence="3" id="KW-1185">Reference proteome</keyword>
<dbReference type="Proteomes" id="UP000522720">
    <property type="component" value="Unassembled WGS sequence"/>
</dbReference>
<comment type="caution">
    <text evidence="2">The sequence shown here is derived from an EMBL/GenBank/DDBJ whole genome shotgun (WGS) entry which is preliminary data.</text>
</comment>
<dbReference type="InterPro" id="IPR025487">
    <property type="entry name" value="DUF4379"/>
</dbReference>
<evidence type="ECO:0000313" key="2">
    <source>
        <dbReference type="EMBL" id="NKZ20532.1"/>
    </source>
</evidence>
<dbReference type="EMBL" id="JAAXPR010000010">
    <property type="protein sequence ID" value="NKZ20532.1"/>
    <property type="molecule type" value="Genomic_DNA"/>
</dbReference>
<proteinExistence type="predicted"/>
<evidence type="ECO:0000313" key="3">
    <source>
        <dbReference type="Proteomes" id="UP000522720"/>
    </source>
</evidence>
<name>A0A7X6MY36_9STRE</name>
<organism evidence="2 3">
    <name type="scientific">Streptococcus ovuberis</name>
    <dbReference type="NCBI Taxonomy" id="1936207"/>
    <lineage>
        <taxon>Bacteria</taxon>
        <taxon>Bacillati</taxon>
        <taxon>Bacillota</taxon>
        <taxon>Bacilli</taxon>
        <taxon>Lactobacillales</taxon>
        <taxon>Streptococcaceae</taxon>
        <taxon>Streptococcus</taxon>
    </lineage>
</organism>